<evidence type="ECO:0000256" key="3">
    <source>
        <dbReference type="ARBA" id="ARBA00023015"/>
    </source>
</evidence>
<keyword evidence="5" id="KW-0804">Transcription</keyword>
<reference evidence="9 10" key="1">
    <citation type="submission" date="2016-08" db="EMBL/GenBank/DDBJ databases">
        <authorList>
            <person name="Seilhamer J.J."/>
        </authorList>
    </citation>
    <scope>NUCLEOTIDE SEQUENCE [LARGE SCALE GENOMIC DNA]</scope>
    <source>
        <strain evidence="9 10">CCBAU 10071</strain>
    </source>
</reference>
<dbReference type="Pfam" id="PF00072">
    <property type="entry name" value="Response_reg"/>
    <property type="match status" value="1"/>
</dbReference>
<evidence type="ECO:0000256" key="4">
    <source>
        <dbReference type="ARBA" id="ARBA00023125"/>
    </source>
</evidence>
<dbReference type="SMART" id="SM00448">
    <property type="entry name" value="REC"/>
    <property type="match status" value="1"/>
</dbReference>
<evidence type="ECO:0000256" key="2">
    <source>
        <dbReference type="ARBA" id="ARBA00023012"/>
    </source>
</evidence>
<feature type="modified residue" description="4-aspartylphosphate" evidence="6">
    <location>
        <position position="70"/>
    </location>
</feature>
<dbReference type="GO" id="GO:0003677">
    <property type="term" value="F:DNA binding"/>
    <property type="evidence" value="ECO:0007669"/>
    <property type="project" value="UniProtKB-KW"/>
</dbReference>
<dbReference type="PRINTS" id="PR00038">
    <property type="entry name" value="HTHLUXR"/>
</dbReference>
<keyword evidence="2" id="KW-0902">Two-component regulatory system</keyword>
<dbReference type="AlphaFoldDB" id="A0A1C3XFF6"/>
<evidence type="ECO:0000313" key="9">
    <source>
        <dbReference type="EMBL" id="SCB50826.1"/>
    </source>
</evidence>
<accession>A0A1C3XFF6</accession>
<keyword evidence="4" id="KW-0238">DNA-binding</keyword>
<dbReference type="SMART" id="SM00421">
    <property type="entry name" value="HTH_LUXR"/>
    <property type="match status" value="1"/>
</dbReference>
<protein>
    <submittedName>
        <fullName evidence="9">Two-component regulator NodW</fullName>
    </submittedName>
</protein>
<dbReference type="GO" id="GO:0006355">
    <property type="term" value="P:regulation of DNA-templated transcription"/>
    <property type="evidence" value="ECO:0007669"/>
    <property type="project" value="InterPro"/>
</dbReference>
<keyword evidence="3" id="KW-0805">Transcription regulation</keyword>
<dbReference type="PROSITE" id="PS00622">
    <property type="entry name" value="HTH_LUXR_1"/>
    <property type="match status" value="1"/>
</dbReference>
<dbReference type="Gene3D" id="3.40.50.2300">
    <property type="match status" value="1"/>
</dbReference>
<dbReference type="FunFam" id="3.40.50.2300:FF:000018">
    <property type="entry name" value="DNA-binding transcriptional regulator NtrC"/>
    <property type="match status" value="1"/>
</dbReference>
<dbReference type="PANTHER" id="PTHR44688">
    <property type="entry name" value="DNA-BINDING TRANSCRIPTIONAL ACTIVATOR DEVR_DOSR"/>
    <property type="match status" value="1"/>
</dbReference>
<dbReference type="InterPro" id="IPR000792">
    <property type="entry name" value="Tscrpt_reg_LuxR_C"/>
</dbReference>
<evidence type="ECO:0000259" key="7">
    <source>
        <dbReference type="PROSITE" id="PS50043"/>
    </source>
</evidence>
<evidence type="ECO:0000313" key="10">
    <source>
        <dbReference type="Proteomes" id="UP000183174"/>
    </source>
</evidence>
<keyword evidence="1 6" id="KW-0597">Phosphoprotein</keyword>
<feature type="domain" description="HTH luxR-type" evidence="7">
    <location>
        <begin position="151"/>
        <end position="216"/>
    </location>
</feature>
<dbReference type="GO" id="GO:0000160">
    <property type="term" value="P:phosphorelay signal transduction system"/>
    <property type="evidence" value="ECO:0007669"/>
    <property type="project" value="UniProtKB-KW"/>
</dbReference>
<evidence type="ECO:0000259" key="8">
    <source>
        <dbReference type="PROSITE" id="PS50110"/>
    </source>
</evidence>
<dbReference type="RefSeq" id="WP_036031254.1">
    <property type="nucleotide sequence ID" value="NZ_FMAE01000013.1"/>
</dbReference>
<proteinExistence type="predicted"/>
<dbReference type="PANTHER" id="PTHR44688:SF16">
    <property type="entry name" value="DNA-BINDING TRANSCRIPTIONAL ACTIVATOR DEVR_DOSR"/>
    <property type="match status" value="1"/>
</dbReference>
<organism evidence="9 10">
    <name type="scientific">Bradyrhizobium yuanmingense</name>
    <dbReference type="NCBI Taxonomy" id="108015"/>
    <lineage>
        <taxon>Bacteria</taxon>
        <taxon>Pseudomonadati</taxon>
        <taxon>Pseudomonadota</taxon>
        <taxon>Alphaproteobacteria</taxon>
        <taxon>Hyphomicrobiales</taxon>
        <taxon>Nitrobacteraceae</taxon>
        <taxon>Bradyrhizobium</taxon>
    </lineage>
</organism>
<dbReference type="PROSITE" id="PS50043">
    <property type="entry name" value="HTH_LUXR_2"/>
    <property type="match status" value="1"/>
</dbReference>
<dbReference type="InterPro" id="IPR011006">
    <property type="entry name" value="CheY-like_superfamily"/>
</dbReference>
<evidence type="ECO:0000256" key="6">
    <source>
        <dbReference type="PROSITE-ProRule" id="PRU00169"/>
    </source>
</evidence>
<dbReference type="Pfam" id="PF00196">
    <property type="entry name" value="GerE"/>
    <property type="match status" value="1"/>
</dbReference>
<dbReference type="Gene3D" id="1.10.10.10">
    <property type="entry name" value="Winged helix-like DNA-binding domain superfamily/Winged helix DNA-binding domain"/>
    <property type="match status" value="1"/>
</dbReference>
<feature type="domain" description="Response regulatory" evidence="8">
    <location>
        <begin position="21"/>
        <end position="135"/>
    </location>
</feature>
<dbReference type="Proteomes" id="UP000183174">
    <property type="component" value="Unassembled WGS sequence"/>
</dbReference>
<evidence type="ECO:0000256" key="1">
    <source>
        <dbReference type="ARBA" id="ARBA00022553"/>
    </source>
</evidence>
<dbReference type="CDD" id="cd06170">
    <property type="entry name" value="LuxR_C_like"/>
    <property type="match status" value="1"/>
</dbReference>
<gene>
    <name evidence="9" type="ORF">GA0061099_101339</name>
</gene>
<dbReference type="EMBL" id="FMAE01000013">
    <property type="protein sequence ID" value="SCB50826.1"/>
    <property type="molecule type" value="Genomic_DNA"/>
</dbReference>
<evidence type="ECO:0000256" key="5">
    <source>
        <dbReference type="ARBA" id="ARBA00023163"/>
    </source>
</evidence>
<dbReference type="CDD" id="cd17537">
    <property type="entry name" value="REC_FixJ"/>
    <property type="match status" value="1"/>
</dbReference>
<dbReference type="SUPFAM" id="SSF52172">
    <property type="entry name" value="CheY-like"/>
    <property type="match status" value="1"/>
</dbReference>
<name>A0A1C3XFF6_9BRAD</name>
<sequence length="227" mass="24987">MTGPFDSPGQGSSAEASTKTIVFVVEDDISVRRSLINLFKQVGLEVVAFGSAREMLQSTIPDVPSCLVLDVRLPGLSGLDYQTELARLNIHIPIIFITGHGDIPMTVRAMKGGAVDFLSKPFRDQELLDAVVAATERDRKRRDAQRTVANLQSLFETLSPREQAVMKLVTAGLMNKQVAAELGLAEITVKIYRGHVMKKMRARSLAELIRMSETLGLRANRPEQTQV</sequence>
<dbReference type="PROSITE" id="PS50110">
    <property type="entry name" value="RESPONSE_REGULATORY"/>
    <property type="match status" value="1"/>
</dbReference>
<dbReference type="InterPro" id="IPR036388">
    <property type="entry name" value="WH-like_DNA-bd_sf"/>
</dbReference>
<dbReference type="InterPro" id="IPR001789">
    <property type="entry name" value="Sig_transdc_resp-reg_receiver"/>
</dbReference>